<dbReference type="RefSeq" id="WP_247027646.1">
    <property type="nucleotide sequence ID" value="NZ_JALKCH010000003.1"/>
</dbReference>
<keyword evidence="4" id="KW-1185">Reference proteome</keyword>
<feature type="transmembrane region" description="Helical" evidence="2">
    <location>
        <begin position="30"/>
        <end position="51"/>
    </location>
</feature>
<keyword evidence="2" id="KW-1133">Transmembrane helix</keyword>
<keyword evidence="2" id="KW-0472">Membrane</keyword>
<comment type="caution">
    <text evidence="3">The sequence shown here is derived from an EMBL/GenBank/DDBJ whole genome shotgun (WGS) entry which is preliminary data.</text>
</comment>
<reference evidence="3 4" key="1">
    <citation type="submission" date="2022-04" db="EMBL/GenBank/DDBJ databases">
        <authorList>
            <person name="Grouzdev D.S."/>
            <person name="Pantiukh K.S."/>
            <person name="Krutkina M.S."/>
        </authorList>
    </citation>
    <scope>NUCLEOTIDE SEQUENCE [LARGE SCALE GENOMIC DNA]</scope>
    <source>
        <strain evidence="3 4">6x-1</strain>
    </source>
</reference>
<proteinExistence type="predicted"/>
<evidence type="ECO:0000256" key="2">
    <source>
        <dbReference type="SAM" id="Phobius"/>
    </source>
</evidence>
<sequence>MPDKESEKGREPTGIVLTPEQKRRRRSRSVAIALVLGGLCLLFYIVTIVKLGPNVLNRPL</sequence>
<accession>A0ABT0D9F8</accession>
<gene>
    <name evidence="3" type="ORF">MWN34_05885</name>
</gene>
<evidence type="ECO:0000313" key="4">
    <source>
        <dbReference type="Proteomes" id="UP001203284"/>
    </source>
</evidence>
<dbReference type="EMBL" id="JALKCH010000003">
    <property type="protein sequence ID" value="MCK0196442.1"/>
    <property type="molecule type" value="Genomic_DNA"/>
</dbReference>
<keyword evidence="2" id="KW-0812">Transmembrane</keyword>
<evidence type="ECO:0000313" key="3">
    <source>
        <dbReference type="EMBL" id="MCK0196442.1"/>
    </source>
</evidence>
<organism evidence="3 4">
    <name type="scientific">Ancylobacter crimeensis</name>
    <dbReference type="NCBI Taxonomy" id="2579147"/>
    <lineage>
        <taxon>Bacteria</taxon>
        <taxon>Pseudomonadati</taxon>
        <taxon>Pseudomonadota</taxon>
        <taxon>Alphaproteobacteria</taxon>
        <taxon>Hyphomicrobiales</taxon>
        <taxon>Xanthobacteraceae</taxon>
        <taxon>Ancylobacter</taxon>
    </lineage>
</organism>
<name>A0ABT0D9F8_9HYPH</name>
<dbReference type="Proteomes" id="UP001203284">
    <property type="component" value="Unassembled WGS sequence"/>
</dbReference>
<protein>
    <recommendedName>
        <fullName evidence="5">CoxF protein</fullName>
    </recommendedName>
</protein>
<evidence type="ECO:0008006" key="5">
    <source>
        <dbReference type="Google" id="ProtNLM"/>
    </source>
</evidence>
<evidence type="ECO:0000256" key="1">
    <source>
        <dbReference type="SAM" id="MobiDB-lite"/>
    </source>
</evidence>
<feature type="region of interest" description="Disordered" evidence="1">
    <location>
        <begin position="1"/>
        <end position="24"/>
    </location>
</feature>
<feature type="compositionally biased region" description="Basic and acidic residues" evidence="1">
    <location>
        <begin position="1"/>
        <end position="11"/>
    </location>
</feature>